<dbReference type="InterPro" id="IPR037682">
    <property type="entry name" value="TonB_C"/>
</dbReference>
<comment type="function">
    <text evidence="14">Interacts with outer membrane receptor proteins that carry out high-affinity binding and energy dependent uptake into the periplasmic space of specific substrates. It could act to transduce energy from the cytoplasmic membrane to specific energy-requiring processes in the outer membrane, resulting in the release into the periplasm of ligands bound by these outer membrane proteins.</text>
</comment>
<evidence type="ECO:0000256" key="13">
    <source>
        <dbReference type="ARBA" id="ARBA00025849"/>
    </source>
</evidence>
<feature type="transmembrane region" description="Helical" evidence="14">
    <location>
        <begin position="12"/>
        <end position="33"/>
    </location>
</feature>
<evidence type="ECO:0000256" key="3">
    <source>
        <dbReference type="ARBA" id="ARBA00022362"/>
    </source>
</evidence>
<feature type="domain" description="TonB C-terminal" evidence="16">
    <location>
        <begin position="161"/>
        <end position="251"/>
    </location>
</feature>
<dbReference type="InterPro" id="IPR003538">
    <property type="entry name" value="TonB"/>
</dbReference>
<dbReference type="GO" id="GO:0098797">
    <property type="term" value="C:plasma membrane protein complex"/>
    <property type="evidence" value="ECO:0007669"/>
    <property type="project" value="TreeGrafter"/>
</dbReference>
<evidence type="ECO:0000256" key="14">
    <source>
        <dbReference type="RuleBase" id="RU362123"/>
    </source>
</evidence>
<feature type="compositionally biased region" description="Pro residues" evidence="15">
    <location>
        <begin position="56"/>
        <end position="70"/>
    </location>
</feature>
<evidence type="ECO:0000256" key="10">
    <source>
        <dbReference type="ARBA" id="ARBA00022968"/>
    </source>
</evidence>
<evidence type="ECO:0000256" key="4">
    <source>
        <dbReference type="ARBA" id="ARBA00022448"/>
    </source>
</evidence>
<accession>A0A845SHL3</accession>
<dbReference type="PANTHER" id="PTHR33446:SF8">
    <property type="entry name" value="PROTEIN TONB"/>
    <property type="match status" value="1"/>
</dbReference>
<comment type="subcellular location">
    <subcellularLocation>
        <location evidence="1 14">Cell inner membrane</location>
        <topology evidence="1 14">Single-pass membrane protein</topology>
        <orientation evidence="1 14">Periplasmic side</orientation>
    </subcellularLocation>
</comment>
<dbReference type="RefSeq" id="WP_162365167.1">
    <property type="nucleotide sequence ID" value="NZ_WUBS01000004.1"/>
</dbReference>
<evidence type="ECO:0000256" key="9">
    <source>
        <dbReference type="ARBA" id="ARBA00022927"/>
    </source>
</evidence>
<reference evidence="17 18" key="2">
    <citation type="submission" date="2020-02" db="EMBL/GenBank/DDBJ databases">
        <title>The new genus of Enterobacteriales.</title>
        <authorList>
            <person name="Kim I.S."/>
        </authorList>
    </citation>
    <scope>NUCLEOTIDE SEQUENCE [LARGE SCALE GENOMIC DNA]</scope>
    <source>
        <strain evidence="17 18">SAP-6</strain>
    </source>
</reference>
<dbReference type="Pfam" id="PF03544">
    <property type="entry name" value="TonB_C"/>
    <property type="match status" value="1"/>
</dbReference>
<protein>
    <recommendedName>
        <fullName evidence="3 14">Protein TonB</fullName>
    </recommendedName>
</protein>
<keyword evidence="6 14" id="KW-0997">Cell inner membrane</keyword>
<keyword evidence="10 14" id="KW-0735">Signal-anchor</keyword>
<dbReference type="AlphaFoldDB" id="A0A845SHL3"/>
<feature type="compositionally biased region" description="Pro residues" evidence="15">
    <location>
        <begin position="90"/>
        <end position="109"/>
    </location>
</feature>
<keyword evidence="9 14" id="KW-0653">Protein transport</keyword>
<dbReference type="SUPFAM" id="SSF74653">
    <property type="entry name" value="TolA/TonB C-terminal domain"/>
    <property type="match status" value="1"/>
</dbReference>
<dbReference type="EMBL" id="WUBS01000004">
    <property type="protein sequence ID" value="NDL62434.1"/>
    <property type="molecule type" value="Genomic_DNA"/>
</dbReference>
<dbReference type="Pfam" id="PF16031">
    <property type="entry name" value="TonB_N"/>
    <property type="match status" value="1"/>
</dbReference>
<dbReference type="GO" id="GO:0015031">
    <property type="term" value="P:protein transport"/>
    <property type="evidence" value="ECO:0007669"/>
    <property type="project" value="UniProtKB-UniRule"/>
</dbReference>
<keyword evidence="8" id="KW-0677">Repeat</keyword>
<evidence type="ECO:0000256" key="11">
    <source>
        <dbReference type="ARBA" id="ARBA00022989"/>
    </source>
</evidence>
<evidence type="ECO:0000256" key="12">
    <source>
        <dbReference type="ARBA" id="ARBA00023136"/>
    </source>
</evidence>
<dbReference type="GO" id="GO:0015891">
    <property type="term" value="P:siderophore transport"/>
    <property type="evidence" value="ECO:0007669"/>
    <property type="project" value="InterPro"/>
</dbReference>
<name>A0A845SHL3_9GAMM</name>
<evidence type="ECO:0000259" key="16">
    <source>
        <dbReference type="PROSITE" id="PS52015"/>
    </source>
</evidence>
<evidence type="ECO:0000256" key="1">
    <source>
        <dbReference type="ARBA" id="ARBA00004383"/>
    </source>
</evidence>
<dbReference type="InterPro" id="IPR051045">
    <property type="entry name" value="TonB-dependent_transducer"/>
</dbReference>
<organism evidence="17 18">
    <name type="scientific">Acerihabitans arboris</name>
    <dbReference type="NCBI Taxonomy" id="2691583"/>
    <lineage>
        <taxon>Bacteria</taxon>
        <taxon>Pseudomonadati</taxon>
        <taxon>Pseudomonadota</taxon>
        <taxon>Gammaproteobacteria</taxon>
        <taxon>Enterobacterales</taxon>
        <taxon>Pectobacteriaceae</taxon>
        <taxon>Acerihabitans</taxon>
    </lineage>
</organism>
<keyword evidence="18" id="KW-1185">Reference proteome</keyword>
<dbReference type="InterPro" id="IPR006260">
    <property type="entry name" value="TonB/TolA_C"/>
</dbReference>
<dbReference type="Gene3D" id="3.30.2420.10">
    <property type="entry name" value="TonB"/>
    <property type="match status" value="1"/>
</dbReference>
<reference evidence="17 18" key="1">
    <citation type="submission" date="2019-12" db="EMBL/GenBank/DDBJ databases">
        <authorList>
            <person name="Lee S.D."/>
        </authorList>
    </citation>
    <scope>NUCLEOTIDE SEQUENCE [LARGE SCALE GENOMIC DNA]</scope>
    <source>
        <strain evidence="17 18">SAP-6</strain>
    </source>
</reference>
<dbReference type="GO" id="GO:0055085">
    <property type="term" value="P:transmembrane transport"/>
    <property type="evidence" value="ECO:0007669"/>
    <property type="project" value="InterPro"/>
</dbReference>
<comment type="caution">
    <text evidence="17">The sequence shown here is derived from an EMBL/GenBank/DDBJ whole genome shotgun (WGS) entry which is preliminary data.</text>
</comment>
<dbReference type="GO" id="GO:0030288">
    <property type="term" value="C:outer membrane-bounded periplasmic space"/>
    <property type="evidence" value="ECO:0007669"/>
    <property type="project" value="InterPro"/>
</dbReference>
<dbReference type="PANTHER" id="PTHR33446">
    <property type="entry name" value="PROTEIN TONB-RELATED"/>
    <property type="match status" value="1"/>
</dbReference>
<dbReference type="InterPro" id="IPR049924">
    <property type="entry name" value="TonB_pro-rich"/>
</dbReference>
<evidence type="ECO:0000256" key="2">
    <source>
        <dbReference type="ARBA" id="ARBA00006555"/>
    </source>
</evidence>
<dbReference type="GO" id="GO:0031992">
    <property type="term" value="F:energy transducer activity"/>
    <property type="evidence" value="ECO:0007669"/>
    <property type="project" value="InterPro"/>
</dbReference>
<gene>
    <name evidence="17" type="ORF">GRH90_06655</name>
</gene>
<evidence type="ECO:0000313" key="18">
    <source>
        <dbReference type="Proteomes" id="UP000461443"/>
    </source>
</evidence>
<dbReference type="Proteomes" id="UP000461443">
    <property type="component" value="Unassembled WGS sequence"/>
</dbReference>
<comment type="similarity">
    <text evidence="2 14">Belongs to the TonB family.</text>
</comment>
<comment type="subunit">
    <text evidence="13">Homodimer. Forms a complex with the accessory proteins ExbB and ExbD.</text>
</comment>
<evidence type="ECO:0000256" key="6">
    <source>
        <dbReference type="ARBA" id="ARBA00022519"/>
    </source>
</evidence>
<proteinExistence type="inferred from homology"/>
<evidence type="ECO:0000256" key="8">
    <source>
        <dbReference type="ARBA" id="ARBA00022737"/>
    </source>
</evidence>
<dbReference type="PRINTS" id="PR01374">
    <property type="entry name" value="TONBPROTEIN"/>
</dbReference>
<sequence length="251" mass="27035">MALIILNPTRRFSWPFILSAGLHTSLVAGLLYASVNQITAPSAVEQPMSVTLVAPAPEPLAAPPQPPVEPPKVEPEAVPETPPEPEPEPVPEPVPEPEPPAPVQQPKPLPKPKPKPVHKDVVRPQPKVSEPKAEPAPVAATPREAPVRAATAPAATSAAPVVNEGPRALSRPDPSYPERARALGIEGTVKIQFDVDENGQLENLRIISATPRNMFEREIRQATRRWRYQSGRPAKNVNLTVVFKLSGVSSN</sequence>
<evidence type="ECO:0000256" key="15">
    <source>
        <dbReference type="SAM" id="MobiDB-lite"/>
    </source>
</evidence>
<keyword evidence="7 14" id="KW-0812">Transmembrane</keyword>
<feature type="compositionally biased region" description="Low complexity" evidence="15">
    <location>
        <begin position="135"/>
        <end position="162"/>
    </location>
</feature>
<dbReference type="NCBIfam" id="TIGR01352">
    <property type="entry name" value="tonB_Cterm"/>
    <property type="match status" value="1"/>
</dbReference>
<evidence type="ECO:0000256" key="7">
    <source>
        <dbReference type="ARBA" id="ARBA00022692"/>
    </source>
</evidence>
<dbReference type="PROSITE" id="PS52015">
    <property type="entry name" value="TONB_CTD"/>
    <property type="match status" value="1"/>
</dbReference>
<keyword evidence="11 14" id="KW-1133">Transmembrane helix</keyword>
<evidence type="ECO:0000256" key="5">
    <source>
        <dbReference type="ARBA" id="ARBA00022475"/>
    </source>
</evidence>
<keyword evidence="4 14" id="KW-0813">Transport</keyword>
<keyword evidence="5 14" id="KW-1003">Cell membrane</keyword>
<evidence type="ECO:0000313" key="17">
    <source>
        <dbReference type="EMBL" id="NDL62434.1"/>
    </source>
</evidence>
<feature type="region of interest" description="Disordered" evidence="15">
    <location>
        <begin position="56"/>
        <end position="178"/>
    </location>
</feature>
<keyword evidence="12 14" id="KW-0472">Membrane</keyword>